<dbReference type="CDD" id="cd01097">
    <property type="entry name" value="Tetrahydromethanopterin_reductase"/>
    <property type="match status" value="1"/>
</dbReference>
<dbReference type="Gene3D" id="3.20.20.30">
    <property type="entry name" value="Luciferase-like domain"/>
    <property type="match status" value="1"/>
</dbReference>
<accession>A0A5B8LPL3</accession>
<dbReference type="InterPro" id="IPR036661">
    <property type="entry name" value="Luciferase-like_sf"/>
</dbReference>
<dbReference type="EC" id="1.1.98.2" evidence="4"/>
<dbReference type="OrthoDB" id="180193at2"/>
<name>A0A5B8LPL3_9HYPH</name>
<proteinExistence type="predicted"/>
<sequence>MRFGYKASAEQFAPNMLLRFAIEAEQAGFESVFISDHFQPWKHTDGHAPFAPSWIAAALARTEKIIVGTSVLTPTFRLHPSVVAHAFGTLGAMFPERVILGVGTGESLNEVPSTGMVWPELKERSARLREAVTLIRKLWSEERVTFEGEYYRTQNATIYDKPDKMVPIYLAAGGPLNAKYAGRAGDGFICTSGKGPELYVDQLLPNVALGRAESDRGALPFERMIEVKVSFDPDPDLALNNTRAWAALSLTPEEKHSVQDPAEMERLADALPIERVAKRWIVSSDPDEHVAAIKTYMDYGFDHLVFHAPGEDQSRFISLYAKEILPRLRALAPAAAS</sequence>
<dbReference type="PANTHER" id="PTHR43244">
    <property type="match status" value="1"/>
</dbReference>
<keyword evidence="2" id="KW-0119">Carbohydrate metabolism</keyword>
<evidence type="ECO:0000313" key="5">
    <source>
        <dbReference type="Proteomes" id="UP000315364"/>
    </source>
</evidence>
<gene>
    <name evidence="4" type="primary">fgd</name>
    <name evidence="4" type="ORF">FPZ08_05340</name>
</gene>
<reference evidence="4 5" key="1">
    <citation type="submission" date="2019-07" db="EMBL/GenBank/DDBJ databases">
        <title>Full genome sequence of Devosia sp. Gsoil 520.</title>
        <authorList>
            <person name="Im W.-T."/>
        </authorList>
    </citation>
    <scope>NUCLEOTIDE SEQUENCE [LARGE SCALE GENOMIC DNA]</scope>
    <source>
        <strain evidence="4 5">Gsoil 520</strain>
    </source>
</reference>
<dbReference type="EMBL" id="CP042304">
    <property type="protein sequence ID" value="QDZ10218.1"/>
    <property type="molecule type" value="Genomic_DNA"/>
</dbReference>
<feature type="domain" description="Luciferase-like" evidence="3">
    <location>
        <begin position="1"/>
        <end position="303"/>
    </location>
</feature>
<evidence type="ECO:0000313" key="4">
    <source>
        <dbReference type="EMBL" id="QDZ10218.1"/>
    </source>
</evidence>
<dbReference type="AlphaFoldDB" id="A0A5B8LPL3"/>
<protein>
    <submittedName>
        <fullName evidence="4">Glucose-6-phosphate dehydrogenase (Coenzyme-F420)</fullName>
        <ecNumber evidence="4">1.1.98.2</ecNumber>
    </submittedName>
</protein>
<dbReference type="RefSeq" id="WP_146289022.1">
    <property type="nucleotide sequence ID" value="NZ_CP042304.1"/>
</dbReference>
<evidence type="ECO:0000259" key="3">
    <source>
        <dbReference type="Pfam" id="PF00296"/>
    </source>
</evidence>
<keyword evidence="1 4" id="KW-0560">Oxidoreductase</keyword>
<dbReference type="InterPro" id="IPR011251">
    <property type="entry name" value="Luciferase-like_dom"/>
</dbReference>
<organism evidence="4 5">
    <name type="scientific">Devosia ginsengisoli</name>
    <dbReference type="NCBI Taxonomy" id="400770"/>
    <lineage>
        <taxon>Bacteria</taxon>
        <taxon>Pseudomonadati</taxon>
        <taxon>Pseudomonadota</taxon>
        <taxon>Alphaproteobacteria</taxon>
        <taxon>Hyphomicrobiales</taxon>
        <taxon>Devosiaceae</taxon>
        <taxon>Devosia</taxon>
    </lineage>
</organism>
<dbReference type="InterPro" id="IPR050564">
    <property type="entry name" value="F420-G6PD/mer"/>
</dbReference>
<keyword evidence="5" id="KW-1185">Reference proteome</keyword>
<dbReference type="KEGG" id="dea:FPZ08_05340"/>
<dbReference type="InterPro" id="IPR019945">
    <property type="entry name" value="F420_G6P_DH-rel"/>
</dbReference>
<dbReference type="NCBIfam" id="TIGR03554">
    <property type="entry name" value="F420_G6P_DH"/>
    <property type="match status" value="1"/>
</dbReference>
<dbReference type="GO" id="GO:0016705">
    <property type="term" value="F:oxidoreductase activity, acting on paired donors, with incorporation or reduction of molecular oxygen"/>
    <property type="evidence" value="ECO:0007669"/>
    <property type="project" value="InterPro"/>
</dbReference>
<dbReference type="GO" id="GO:0052749">
    <property type="term" value="F:glucose-6-phosphate dehydrogenase (coenzyme F420) activity"/>
    <property type="evidence" value="ECO:0007669"/>
    <property type="project" value="UniProtKB-EC"/>
</dbReference>
<evidence type="ECO:0000256" key="1">
    <source>
        <dbReference type="ARBA" id="ARBA00023002"/>
    </source>
</evidence>
<dbReference type="InterPro" id="IPR019944">
    <property type="entry name" value="F420-dep_G6P_DH"/>
</dbReference>
<dbReference type="Proteomes" id="UP000315364">
    <property type="component" value="Chromosome"/>
</dbReference>
<dbReference type="PANTHER" id="PTHR43244:SF1">
    <property type="entry name" value="5,10-METHYLENETETRAHYDROMETHANOPTERIN REDUCTASE"/>
    <property type="match status" value="1"/>
</dbReference>
<evidence type="ECO:0000256" key="2">
    <source>
        <dbReference type="ARBA" id="ARBA00023277"/>
    </source>
</evidence>
<dbReference type="NCBIfam" id="TIGR03557">
    <property type="entry name" value="F420_G6P_family"/>
    <property type="match status" value="1"/>
</dbReference>
<dbReference type="SUPFAM" id="SSF51679">
    <property type="entry name" value="Bacterial luciferase-like"/>
    <property type="match status" value="1"/>
</dbReference>
<dbReference type="Pfam" id="PF00296">
    <property type="entry name" value="Bac_luciferase"/>
    <property type="match status" value="1"/>
</dbReference>